<accession>A0A9P5YU98</accession>
<keyword evidence="3" id="KW-1185">Reference proteome</keyword>
<evidence type="ECO:0000256" key="1">
    <source>
        <dbReference type="SAM" id="MobiDB-lite"/>
    </source>
</evidence>
<proteinExistence type="predicted"/>
<evidence type="ECO:0000313" key="2">
    <source>
        <dbReference type="EMBL" id="KAF9474016.1"/>
    </source>
</evidence>
<comment type="caution">
    <text evidence="2">The sequence shown here is derived from an EMBL/GenBank/DDBJ whole genome shotgun (WGS) entry which is preliminary data.</text>
</comment>
<evidence type="ECO:0000313" key="3">
    <source>
        <dbReference type="Proteomes" id="UP000807469"/>
    </source>
</evidence>
<name>A0A9P5YU98_9AGAR</name>
<dbReference type="AlphaFoldDB" id="A0A9P5YU98"/>
<reference evidence="2" key="1">
    <citation type="submission" date="2020-11" db="EMBL/GenBank/DDBJ databases">
        <authorList>
            <consortium name="DOE Joint Genome Institute"/>
            <person name="Ahrendt S."/>
            <person name="Riley R."/>
            <person name="Andreopoulos W."/>
            <person name="Labutti K."/>
            <person name="Pangilinan J."/>
            <person name="Ruiz-Duenas F.J."/>
            <person name="Barrasa J.M."/>
            <person name="Sanchez-Garcia M."/>
            <person name="Camarero S."/>
            <person name="Miyauchi S."/>
            <person name="Serrano A."/>
            <person name="Linde D."/>
            <person name="Babiker R."/>
            <person name="Drula E."/>
            <person name="Ayuso-Fernandez I."/>
            <person name="Pacheco R."/>
            <person name="Padilla G."/>
            <person name="Ferreira P."/>
            <person name="Barriuso J."/>
            <person name="Kellner H."/>
            <person name="Castanera R."/>
            <person name="Alfaro M."/>
            <person name="Ramirez L."/>
            <person name="Pisabarro A.G."/>
            <person name="Kuo A."/>
            <person name="Tritt A."/>
            <person name="Lipzen A."/>
            <person name="He G."/>
            <person name="Yan M."/>
            <person name="Ng V."/>
            <person name="Cullen D."/>
            <person name="Martin F."/>
            <person name="Rosso M.-N."/>
            <person name="Henrissat B."/>
            <person name="Hibbett D."/>
            <person name="Martinez A.T."/>
            <person name="Grigoriev I.V."/>
        </authorList>
    </citation>
    <scope>NUCLEOTIDE SEQUENCE</scope>
    <source>
        <strain evidence="2">CIRM-BRFM 674</strain>
    </source>
</reference>
<dbReference type="EMBL" id="MU155402">
    <property type="protein sequence ID" value="KAF9474016.1"/>
    <property type="molecule type" value="Genomic_DNA"/>
</dbReference>
<dbReference type="OrthoDB" id="3184970at2759"/>
<dbReference type="Proteomes" id="UP000807469">
    <property type="component" value="Unassembled WGS sequence"/>
</dbReference>
<sequence length="250" mass="27727">MTSLQLNEISDSNQRVSKLFNAPDADVTFISCDDVIFKVDSRYLSSHTSIGFAEGSLGGSACSEPVHLLESAAVLDILFQFIIPPDASRNYRQPSLVGMDPDLFFGVAEAVEKYVIYGAMNISLARMELLVEHYPVEVLCHSIKHGYPDLADRVAQQTMLLPFNDVIAAIKTSGNSDMLLKWLMFHAKWRAVATFMADRVDQFIGKECIILARFSALYSRQVDRNPSSISERPSLTEPLVSKECTAPNKG</sequence>
<evidence type="ECO:0008006" key="4">
    <source>
        <dbReference type="Google" id="ProtNLM"/>
    </source>
</evidence>
<gene>
    <name evidence="2" type="ORF">BDN70DRAFT_885306</name>
</gene>
<feature type="region of interest" description="Disordered" evidence="1">
    <location>
        <begin position="225"/>
        <end position="250"/>
    </location>
</feature>
<protein>
    <recommendedName>
        <fullName evidence="4">BTB domain-containing protein</fullName>
    </recommendedName>
</protein>
<organism evidence="2 3">
    <name type="scientific">Pholiota conissans</name>
    <dbReference type="NCBI Taxonomy" id="109636"/>
    <lineage>
        <taxon>Eukaryota</taxon>
        <taxon>Fungi</taxon>
        <taxon>Dikarya</taxon>
        <taxon>Basidiomycota</taxon>
        <taxon>Agaricomycotina</taxon>
        <taxon>Agaricomycetes</taxon>
        <taxon>Agaricomycetidae</taxon>
        <taxon>Agaricales</taxon>
        <taxon>Agaricineae</taxon>
        <taxon>Strophariaceae</taxon>
        <taxon>Pholiota</taxon>
    </lineage>
</organism>